<dbReference type="RefSeq" id="XP_060279837.1">
    <property type="nucleotide sequence ID" value="XM_060424916.1"/>
</dbReference>
<dbReference type="InterPro" id="IPR011009">
    <property type="entry name" value="Kinase-like_dom_sf"/>
</dbReference>
<dbReference type="PANTHER" id="PTHR22603:SF93">
    <property type="entry name" value="RE24176P"/>
    <property type="match status" value="1"/>
</dbReference>
<evidence type="ECO:0000313" key="4">
    <source>
        <dbReference type="EMBL" id="KAK1763624.1"/>
    </source>
</evidence>
<feature type="region of interest" description="Disordered" evidence="2">
    <location>
        <begin position="711"/>
        <end position="742"/>
    </location>
</feature>
<feature type="compositionally biased region" description="Basic and acidic residues" evidence="2">
    <location>
        <begin position="733"/>
        <end position="742"/>
    </location>
</feature>
<evidence type="ECO:0000256" key="2">
    <source>
        <dbReference type="SAM" id="MobiDB-lite"/>
    </source>
</evidence>
<dbReference type="Gene3D" id="3.90.1200.10">
    <property type="match status" value="1"/>
</dbReference>
<name>A0AAJ0BV21_9PEZI</name>
<evidence type="ECO:0000256" key="1">
    <source>
        <dbReference type="ARBA" id="ARBA00038211"/>
    </source>
</evidence>
<accession>A0AAJ0BV21</accession>
<organism evidence="4 5">
    <name type="scientific">Phialemonium atrogriseum</name>
    <dbReference type="NCBI Taxonomy" id="1093897"/>
    <lineage>
        <taxon>Eukaryota</taxon>
        <taxon>Fungi</taxon>
        <taxon>Dikarya</taxon>
        <taxon>Ascomycota</taxon>
        <taxon>Pezizomycotina</taxon>
        <taxon>Sordariomycetes</taxon>
        <taxon>Sordariomycetidae</taxon>
        <taxon>Cephalothecales</taxon>
        <taxon>Cephalothecaceae</taxon>
        <taxon>Phialemonium</taxon>
    </lineage>
</organism>
<dbReference type="PANTHER" id="PTHR22603">
    <property type="entry name" value="CHOLINE/ETHANOALAMINE KINASE"/>
    <property type="match status" value="1"/>
</dbReference>
<dbReference type="GeneID" id="85308103"/>
<proteinExistence type="inferred from homology"/>
<gene>
    <name evidence="4" type="ORF">QBC33DRAFT_459226</name>
</gene>
<dbReference type="GO" id="GO:0004305">
    <property type="term" value="F:ethanolamine kinase activity"/>
    <property type="evidence" value="ECO:0007669"/>
    <property type="project" value="TreeGrafter"/>
</dbReference>
<dbReference type="Gene3D" id="3.30.200.20">
    <property type="entry name" value="Phosphorylase Kinase, domain 1"/>
    <property type="match status" value="1"/>
</dbReference>
<feature type="compositionally biased region" description="Basic residues" evidence="2">
    <location>
        <begin position="137"/>
        <end position="151"/>
    </location>
</feature>
<dbReference type="CDD" id="cd05157">
    <property type="entry name" value="ETNK_euk"/>
    <property type="match status" value="1"/>
</dbReference>
<feature type="compositionally biased region" description="Low complexity" evidence="2">
    <location>
        <begin position="97"/>
        <end position="107"/>
    </location>
</feature>
<sequence>MSTPTSSSSGQPRKSALKGEDDGDKTIPPAAPITKAVQIAEPPPTPLDEAQFKKQFPAGIGRRLSGRPPVAGGSPKLSSISHSSLENLSNIVSGASSVSAADDAGSAQPEHRHRINRASERFLAQVAEWLEHEKTKKQNRKTKKASPRRKSPQSGTTTGTTTATATESDRAAKFRHNRAGSIDSESSDVSFDRLQRILDDSMASFGLNSVPRFSPRLGRRHTKRSSKSLNMLRTASSDTEFFDGDALVPSCDAILDNSKAMSYAGGKSEADDGASSPSKRDDNEKPAWIGFKNEIIRLAHTLKLKGWRRVPLDSGERISVQRLSGALTNAVYVVCPPDNLPPSPEGKKPPTKVLLRLYGPNVDIDRENELSVLRRLARKKIGPRLLGTFVNGRFEQFFNSTTLTPLTMKDPETSKQIAKRMRELHDGIELLDEERAAGPGVWKNWDRWLEQVERTVKVLDKQVIECTPDSIRGPADAWKRRGFICGTEWHVFKAMVDKYRKYLEELYGGPNNIRERLVFSHNDTQYGNILRVRPENEKSPLLQPANEHKQLIVIDFEYAGANMPGLEFANHFSEWTYNYHDPATPYACDPAAYPGPEQQYRFVKAYVDHRPQHTHAGAAATPGTWTPALSASPSIVEFMLDARAQAVGAGGSAGGGGGWWTEEEARREEASDRRVAELMEEARLWRPANSAMWVAWGVVQARVPGMDADDAATADTAADSSSPPPPTGVAPEDGEHADAGGEEVDGHGFDYLAYAQERAFFFWGDCVLAGLAKAEELPQALRERIKLVNY</sequence>
<comment type="similarity">
    <text evidence="1">Belongs to the choline/ethanolamine kinase family.</text>
</comment>
<dbReference type="GO" id="GO:0005737">
    <property type="term" value="C:cytoplasm"/>
    <property type="evidence" value="ECO:0007669"/>
    <property type="project" value="TreeGrafter"/>
</dbReference>
<feature type="region of interest" description="Disordered" evidence="2">
    <location>
        <begin position="263"/>
        <end position="285"/>
    </location>
</feature>
<dbReference type="EMBL" id="MU839026">
    <property type="protein sequence ID" value="KAK1763624.1"/>
    <property type="molecule type" value="Genomic_DNA"/>
</dbReference>
<protein>
    <submittedName>
        <fullName evidence="4">Choline kinase</fullName>
    </submittedName>
</protein>
<dbReference type="Pfam" id="PF04428">
    <property type="entry name" value="Choline_kin_N"/>
    <property type="match status" value="1"/>
</dbReference>
<feature type="region of interest" description="Disordered" evidence="2">
    <location>
        <begin position="1"/>
        <end position="81"/>
    </location>
</feature>
<dbReference type="Pfam" id="PF01633">
    <property type="entry name" value="Choline_kinase"/>
    <property type="match status" value="1"/>
</dbReference>
<feature type="compositionally biased region" description="Low complexity" evidence="2">
    <location>
        <begin position="155"/>
        <end position="166"/>
    </location>
</feature>
<dbReference type="InterPro" id="IPR007521">
    <property type="entry name" value="Choline_kin_N"/>
</dbReference>
<reference evidence="4" key="1">
    <citation type="submission" date="2023-06" db="EMBL/GenBank/DDBJ databases">
        <title>Genome-scale phylogeny and comparative genomics of the fungal order Sordariales.</title>
        <authorList>
            <consortium name="Lawrence Berkeley National Laboratory"/>
            <person name="Hensen N."/>
            <person name="Bonometti L."/>
            <person name="Westerberg I."/>
            <person name="Brannstrom I.O."/>
            <person name="Guillou S."/>
            <person name="Cros-Aarteil S."/>
            <person name="Calhoun S."/>
            <person name="Haridas S."/>
            <person name="Kuo A."/>
            <person name="Mondo S."/>
            <person name="Pangilinan J."/>
            <person name="Riley R."/>
            <person name="Labutti K."/>
            <person name="Andreopoulos B."/>
            <person name="Lipzen A."/>
            <person name="Chen C."/>
            <person name="Yanf M."/>
            <person name="Daum C."/>
            <person name="Ng V."/>
            <person name="Clum A."/>
            <person name="Steindorff A."/>
            <person name="Ohm R."/>
            <person name="Martin F."/>
            <person name="Silar P."/>
            <person name="Natvig D."/>
            <person name="Lalanne C."/>
            <person name="Gautier V."/>
            <person name="Ament-Velasquez S.L."/>
            <person name="Kruys A."/>
            <person name="Hutchinson M.I."/>
            <person name="Powell A.J."/>
            <person name="Barry K."/>
            <person name="Miller A.N."/>
            <person name="Grigoriev I.V."/>
            <person name="Debuchy R."/>
            <person name="Gladieux P."/>
            <person name="Thoren M.H."/>
            <person name="Johannesson H."/>
        </authorList>
    </citation>
    <scope>NUCLEOTIDE SEQUENCE</scope>
    <source>
        <strain evidence="4">8032-3</strain>
    </source>
</reference>
<keyword evidence="4" id="KW-0418">Kinase</keyword>
<dbReference type="Proteomes" id="UP001244011">
    <property type="component" value="Unassembled WGS sequence"/>
</dbReference>
<evidence type="ECO:0000313" key="5">
    <source>
        <dbReference type="Proteomes" id="UP001244011"/>
    </source>
</evidence>
<keyword evidence="5" id="KW-1185">Reference proteome</keyword>
<comment type="caution">
    <text evidence="4">The sequence shown here is derived from an EMBL/GenBank/DDBJ whole genome shotgun (WGS) entry which is preliminary data.</text>
</comment>
<evidence type="ECO:0000259" key="3">
    <source>
        <dbReference type="Pfam" id="PF04428"/>
    </source>
</evidence>
<dbReference type="GO" id="GO:0006646">
    <property type="term" value="P:phosphatidylethanolamine biosynthetic process"/>
    <property type="evidence" value="ECO:0007669"/>
    <property type="project" value="TreeGrafter"/>
</dbReference>
<feature type="compositionally biased region" description="Polar residues" evidence="2">
    <location>
        <begin position="1"/>
        <end position="12"/>
    </location>
</feature>
<keyword evidence="4" id="KW-0808">Transferase</keyword>
<dbReference type="GO" id="GO:0004103">
    <property type="term" value="F:choline kinase activity"/>
    <property type="evidence" value="ECO:0007669"/>
    <property type="project" value="TreeGrafter"/>
</dbReference>
<feature type="domain" description="Choline kinase N-terminal" evidence="3">
    <location>
        <begin position="239"/>
        <end position="314"/>
    </location>
</feature>
<feature type="region of interest" description="Disordered" evidence="2">
    <location>
        <begin position="97"/>
        <end position="187"/>
    </location>
</feature>
<dbReference type="SUPFAM" id="SSF56112">
    <property type="entry name" value="Protein kinase-like (PK-like)"/>
    <property type="match status" value="1"/>
</dbReference>
<dbReference type="AlphaFoldDB" id="A0AAJ0BV21"/>